<protein>
    <submittedName>
        <fullName evidence="1">Uncharacterized protein</fullName>
    </submittedName>
</protein>
<proteinExistence type="predicted"/>
<accession>A0ABD0Y3R4</accession>
<name>A0ABD0Y3R4_9HEMI</name>
<dbReference type="Proteomes" id="UP001558652">
    <property type="component" value="Unassembled WGS sequence"/>
</dbReference>
<sequence length="174" mass="19755">MSYFMSLLSLQEAVDGSYIQSIPRANDHSRPFRWSACVSFGGNNLPNRTDTQRRYTDTNTVSVIGFGAYDERPGGRSLPRVAKELGRKTAEVNGRHTFPLVWDNGSTRRPLIRKEARWDFELIYSVADSRHGGGIIGRDNDRPVPVLSSDDGTFGWETLRRNETQRYLVVEEES</sequence>
<keyword evidence="2" id="KW-1185">Reference proteome</keyword>
<organism evidence="1 2">
    <name type="scientific">Ranatra chinensis</name>
    <dbReference type="NCBI Taxonomy" id="642074"/>
    <lineage>
        <taxon>Eukaryota</taxon>
        <taxon>Metazoa</taxon>
        <taxon>Ecdysozoa</taxon>
        <taxon>Arthropoda</taxon>
        <taxon>Hexapoda</taxon>
        <taxon>Insecta</taxon>
        <taxon>Pterygota</taxon>
        <taxon>Neoptera</taxon>
        <taxon>Paraneoptera</taxon>
        <taxon>Hemiptera</taxon>
        <taxon>Heteroptera</taxon>
        <taxon>Panheteroptera</taxon>
        <taxon>Nepomorpha</taxon>
        <taxon>Nepidae</taxon>
        <taxon>Ranatrinae</taxon>
        <taxon>Ranatra</taxon>
    </lineage>
</organism>
<comment type="caution">
    <text evidence="1">The sequence shown here is derived from an EMBL/GenBank/DDBJ whole genome shotgun (WGS) entry which is preliminary data.</text>
</comment>
<evidence type="ECO:0000313" key="1">
    <source>
        <dbReference type="EMBL" id="KAL1122043.1"/>
    </source>
</evidence>
<dbReference type="AlphaFoldDB" id="A0ABD0Y3R4"/>
<reference evidence="1 2" key="1">
    <citation type="submission" date="2024-07" db="EMBL/GenBank/DDBJ databases">
        <title>Chromosome-level genome assembly of the water stick insect Ranatra chinensis (Heteroptera: Nepidae).</title>
        <authorList>
            <person name="Liu X."/>
        </authorList>
    </citation>
    <scope>NUCLEOTIDE SEQUENCE [LARGE SCALE GENOMIC DNA]</scope>
    <source>
        <strain evidence="1">Cailab_2021Rc</strain>
        <tissue evidence="1">Muscle</tissue>
    </source>
</reference>
<evidence type="ECO:0000313" key="2">
    <source>
        <dbReference type="Proteomes" id="UP001558652"/>
    </source>
</evidence>
<dbReference type="EMBL" id="JBFDAA010000014">
    <property type="protein sequence ID" value="KAL1122043.1"/>
    <property type="molecule type" value="Genomic_DNA"/>
</dbReference>
<gene>
    <name evidence="1" type="ORF">AAG570_003449</name>
</gene>